<keyword evidence="5" id="KW-1185">Reference proteome</keyword>
<evidence type="ECO:0000256" key="1">
    <source>
        <dbReference type="ARBA" id="ARBA00009512"/>
    </source>
</evidence>
<dbReference type="Gene3D" id="3.30.70.60">
    <property type="match status" value="1"/>
</dbReference>
<dbReference type="PANTHER" id="PTHR21011:SF1">
    <property type="entry name" value="SMALL RIBOSOMAL SUBUNIT PROTEIN BS6M"/>
    <property type="match status" value="1"/>
</dbReference>
<dbReference type="InterPro" id="IPR000529">
    <property type="entry name" value="Ribosomal_bS6"/>
</dbReference>
<accession>A0ABN8PM40</accession>
<dbReference type="InterPro" id="IPR035980">
    <property type="entry name" value="Ribosomal_bS6_sf"/>
</dbReference>
<sequence length="137" mass="16021">VAWKLLDTEHAKMPQYELSLITRILSKEGFASVLRRTALSIMDKGGVVRKMENLGEQELPHRMRAHTEWHTHGRYFLMHFDLGTEGLKELKHELGTDTDLIRPRIIKVKSRYDSLKHRHSLLECWESYKPPSSFQPG</sequence>
<dbReference type="InterPro" id="IPR014717">
    <property type="entry name" value="Transl_elong_EF1B/ribsomal_bS6"/>
</dbReference>
<gene>
    <name evidence="4" type="ORF">PLOB_00045233</name>
</gene>
<dbReference type="CDD" id="cd15465">
    <property type="entry name" value="bS6_mito"/>
    <property type="match status" value="1"/>
</dbReference>
<evidence type="ECO:0000313" key="4">
    <source>
        <dbReference type="EMBL" id="CAH3146681.1"/>
    </source>
</evidence>
<evidence type="ECO:0000313" key="5">
    <source>
        <dbReference type="Proteomes" id="UP001159405"/>
    </source>
</evidence>
<protein>
    <recommendedName>
        <fullName evidence="2">Small ribosomal subunit protein bS6m</fullName>
    </recommendedName>
    <alternativeName>
        <fullName evidence="3">28S ribosomal protein S6, mitochondrial</fullName>
    </alternativeName>
</protein>
<dbReference type="NCBIfam" id="TIGR00166">
    <property type="entry name" value="S6"/>
    <property type="match status" value="1"/>
</dbReference>
<organism evidence="4 5">
    <name type="scientific">Porites lobata</name>
    <dbReference type="NCBI Taxonomy" id="104759"/>
    <lineage>
        <taxon>Eukaryota</taxon>
        <taxon>Metazoa</taxon>
        <taxon>Cnidaria</taxon>
        <taxon>Anthozoa</taxon>
        <taxon>Hexacorallia</taxon>
        <taxon>Scleractinia</taxon>
        <taxon>Fungiina</taxon>
        <taxon>Poritidae</taxon>
        <taxon>Porites</taxon>
    </lineage>
</organism>
<comment type="caution">
    <text evidence="4">The sequence shown here is derived from an EMBL/GenBank/DDBJ whole genome shotgun (WGS) entry which is preliminary data.</text>
</comment>
<feature type="non-terminal residue" evidence="4">
    <location>
        <position position="1"/>
    </location>
</feature>
<evidence type="ECO:0000256" key="2">
    <source>
        <dbReference type="ARBA" id="ARBA00035170"/>
    </source>
</evidence>
<name>A0ABN8PM40_9CNID</name>
<proteinExistence type="inferred from homology"/>
<dbReference type="Pfam" id="PF01250">
    <property type="entry name" value="Ribosomal_S6"/>
    <property type="match status" value="1"/>
</dbReference>
<dbReference type="SUPFAM" id="SSF54995">
    <property type="entry name" value="Ribosomal protein S6"/>
    <property type="match status" value="1"/>
</dbReference>
<comment type="similarity">
    <text evidence="1">Belongs to the bacterial ribosomal protein bS6 family.</text>
</comment>
<reference evidence="4 5" key="1">
    <citation type="submission" date="2022-05" db="EMBL/GenBank/DDBJ databases">
        <authorList>
            <consortium name="Genoscope - CEA"/>
            <person name="William W."/>
        </authorList>
    </citation>
    <scope>NUCLEOTIDE SEQUENCE [LARGE SCALE GENOMIC DNA]</scope>
</reference>
<evidence type="ECO:0000256" key="3">
    <source>
        <dbReference type="ARBA" id="ARBA00035365"/>
    </source>
</evidence>
<dbReference type="EMBL" id="CALNXK010000079">
    <property type="protein sequence ID" value="CAH3146681.1"/>
    <property type="molecule type" value="Genomic_DNA"/>
</dbReference>
<dbReference type="Proteomes" id="UP001159405">
    <property type="component" value="Unassembled WGS sequence"/>
</dbReference>
<dbReference type="PANTHER" id="PTHR21011">
    <property type="entry name" value="MITOCHONDRIAL 28S RIBOSOMAL PROTEIN S6"/>
    <property type="match status" value="1"/>
</dbReference>